<dbReference type="EMBL" id="JAQNDK010000001">
    <property type="protein sequence ID" value="MDC0676751.1"/>
    <property type="molecule type" value="Genomic_DNA"/>
</dbReference>
<keyword evidence="3 7" id="KW-0418">Kinase</keyword>
<dbReference type="CDD" id="cd14014">
    <property type="entry name" value="STKc_PknB_like"/>
    <property type="match status" value="1"/>
</dbReference>
<keyword evidence="1" id="KW-0808">Transferase</keyword>
<dbReference type="Pfam" id="PF00069">
    <property type="entry name" value="Pkinase"/>
    <property type="match status" value="1"/>
</dbReference>
<evidence type="ECO:0000313" key="8">
    <source>
        <dbReference type="Proteomes" id="UP001217485"/>
    </source>
</evidence>
<name>A0ABT5BRF6_9BACT</name>
<dbReference type="Proteomes" id="UP001217485">
    <property type="component" value="Unassembled WGS sequence"/>
</dbReference>
<dbReference type="SUPFAM" id="SSF56112">
    <property type="entry name" value="Protein kinase-like (PK-like)"/>
    <property type="match status" value="1"/>
</dbReference>
<proteinExistence type="predicted"/>
<gene>
    <name evidence="7" type="ORF">POL72_03295</name>
</gene>
<dbReference type="PANTHER" id="PTHR43289:SF6">
    <property type="entry name" value="SERINE_THREONINE-PROTEIN KINASE NEKL-3"/>
    <property type="match status" value="1"/>
</dbReference>
<dbReference type="InterPro" id="IPR008271">
    <property type="entry name" value="Ser/Thr_kinase_AS"/>
</dbReference>
<sequence>MREGTLVAGRFEVHRLAGAGGMGTVYRAIDQLTGRPVALKVAPPELAARFRREARMLEAVQHPLIVQHIAHGTGDDGALWLAMEWLEGVTLDARLGEGALPVADALLVAHQIAEALAAIHAIGITHRDLKPSNVLLREGRVDGVVLLDFGVARAAASTSLVTEASSLVGSLGYVAPEQARGDAEVDARADVFGLGVVLFECLAGQRPFAADDPLAEVCRILLEEAPRLVERRPDVPPFIDELVARLLAKDPAARPADGRAAAAALAEARALLARASSAGADGAPASVTDDERRLVSVVLVDLGAADPEPASDRGVERIVADLAEAFGGERVRLPGGTRMVLLSSQTDEVFSGRGGAGTMAAFDLAARAAQCALALKARLPGRPVALATGRAQVGERLPAGDVIDRAVARLREAEGDVRIDEVTAGLAAPRFEVIGDGPSFLLKGERDGTEPERTLFGRVTSFVGRDRELATLRGLFEQSADEPVARAALVLGEAGIGKTRLRCELVRAVRERDARASVYVARGDPLGAGAPFGMLGEIVLAAAGCLPGEALEARRVKIREHVARALPAPADDAPRVAWYLGEIAGTPFDDPDVELRAARGDAVAVSEQARRAVLEWLAARCGEGPVVVVLEDMHWSDHASLSLLDEALQVLSDRPLLVLGFARHSVMETFPGLWGSRGVQHIKLGALSQRAAERLVRSVFGEELALPEVARLVEHADGHPFFLEELMRARAEGRSDMPPTVVALMHARIEALPAEARRTLRAASLFGGSFWPEGVRQLLGAGTSAESLDRWLKSLLSEELVARRGVSRYPGHDELTFRHALVRDAAYGMLTDGDRAAGHRAAARWLRSVGETDERVLAEHAERGGDAPTDNEGLVARGPAQDRAREGSGGGAGQGRPPERKSERERNEAQGGQG</sequence>
<dbReference type="Pfam" id="PF13191">
    <property type="entry name" value="AAA_16"/>
    <property type="match status" value="1"/>
</dbReference>
<keyword evidence="2" id="KW-0547">Nucleotide-binding</keyword>
<dbReference type="InterPro" id="IPR041664">
    <property type="entry name" value="AAA_16"/>
</dbReference>
<feature type="domain" description="Protein kinase" evidence="6">
    <location>
        <begin position="11"/>
        <end position="272"/>
    </location>
</feature>
<dbReference type="InterPro" id="IPR011009">
    <property type="entry name" value="Kinase-like_dom_sf"/>
</dbReference>
<dbReference type="InterPro" id="IPR027417">
    <property type="entry name" value="P-loop_NTPase"/>
</dbReference>
<reference evidence="7 8" key="1">
    <citation type="submission" date="2023-01" db="EMBL/GenBank/DDBJ databases">
        <title>Minimal conservation of predation-associated metabolite biosynthetic gene clusters underscores biosynthetic potential of Myxococcota including descriptions for ten novel species: Archangium lansinium sp. nov., Myxococcus landrumus sp. nov., Nannocystis bai.</title>
        <authorList>
            <person name="Ahearne A."/>
            <person name="Stevens C."/>
            <person name="Dowd S."/>
        </authorList>
    </citation>
    <scope>NUCLEOTIDE SEQUENCE [LARGE SCALE GENOMIC DNA]</scope>
    <source>
        <strain evidence="7 8">WIWO2</strain>
    </source>
</reference>
<dbReference type="InterPro" id="IPR000719">
    <property type="entry name" value="Prot_kinase_dom"/>
</dbReference>
<evidence type="ECO:0000256" key="3">
    <source>
        <dbReference type="ARBA" id="ARBA00022777"/>
    </source>
</evidence>
<keyword evidence="4" id="KW-0067">ATP-binding</keyword>
<dbReference type="Gene3D" id="1.10.510.10">
    <property type="entry name" value="Transferase(Phosphotransferase) domain 1"/>
    <property type="match status" value="1"/>
</dbReference>
<comment type="caution">
    <text evidence="7">The sequence shown here is derived from an EMBL/GenBank/DDBJ whole genome shotgun (WGS) entry which is preliminary data.</text>
</comment>
<feature type="region of interest" description="Disordered" evidence="5">
    <location>
        <begin position="861"/>
        <end position="914"/>
    </location>
</feature>
<dbReference type="SMART" id="SM00220">
    <property type="entry name" value="S_TKc"/>
    <property type="match status" value="1"/>
</dbReference>
<evidence type="ECO:0000259" key="6">
    <source>
        <dbReference type="PROSITE" id="PS50011"/>
    </source>
</evidence>
<feature type="compositionally biased region" description="Basic and acidic residues" evidence="5">
    <location>
        <begin position="897"/>
        <end position="908"/>
    </location>
</feature>
<protein>
    <submittedName>
        <fullName evidence="7">Protein kinase</fullName>
    </submittedName>
</protein>
<dbReference type="Gene3D" id="3.30.200.20">
    <property type="entry name" value="Phosphorylase Kinase, domain 1"/>
    <property type="match status" value="1"/>
</dbReference>
<accession>A0ABT5BRF6</accession>
<evidence type="ECO:0000256" key="5">
    <source>
        <dbReference type="SAM" id="MobiDB-lite"/>
    </source>
</evidence>
<dbReference type="PROSITE" id="PS00108">
    <property type="entry name" value="PROTEIN_KINASE_ST"/>
    <property type="match status" value="1"/>
</dbReference>
<evidence type="ECO:0000256" key="4">
    <source>
        <dbReference type="ARBA" id="ARBA00022840"/>
    </source>
</evidence>
<keyword evidence="8" id="KW-1185">Reference proteome</keyword>
<dbReference type="SUPFAM" id="SSF52540">
    <property type="entry name" value="P-loop containing nucleoside triphosphate hydrolases"/>
    <property type="match status" value="1"/>
</dbReference>
<evidence type="ECO:0000313" key="7">
    <source>
        <dbReference type="EMBL" id="MDC0676751.1"/>
    </source>
</evidence>
<dbReference type="PROSITE" id="PS50011">
    <property type="entry name" value="PROTEIN_KINASE_DOM"/>
    <property type="match status" value="1"/>
</dbReference>
<dbReference type="RefSeq" id="WP_272093525.1">
    <property type="nucleotide sequence ID" value="NZ_JAQNDK010000001.1"/>
</dbReference>
<organism evidence="7 8">
    <name type="scientific">Sorangium atrum</name>
    <dbReference type="NCBI Taxonomy" id="2995308"/>
    <lineage>
        <taxon>Bacteria</taxon>
        <taxon>Pseudomonadati</taxon>
        <taxon>Myxococcota</taxon>
        <taxon>Polyangia</taxon>
        <taxon>Polyangiales</taxon>
        <taxon>Polyangiaceae</taxon>
        <taxon>Sorangium</taxon>
    </lineage>
</organism>
<evidence type="ECO:0000256" key="1">
    <source>
        <dbReference type="ARBA" id="ARBA00022679"/>
    </source>
</evidence>
<evidence type="ECO:0000256" key="2">
    <source>
        <dbReference type="ARBA" id="ARBA00022741"/>
    </source>
</evidence>
<dbReference type="GO" id="GO:0016301">
    <property type="term" value="F:kinase activity"/>
    <property type="evidence" value="ECO:0007669"/>
    <property type="project" value="UniProtKB-KW"/>
</dbReference>
<dbReference type="PANTHER" id="PTHR43289">
    <property type="entry name" value="MITOGEN-ACTIVATED PROTEIN KINASE KINASE KINASE 20-RELATED"/>
    <property type="match status" value="1"/>
</dbReference>